<keyword evidence="2" id="KW-1185">Reference proteome</keyword>
<dbReference type="InterPro" id="IPR021866">
    <property type="entry name" value="SpoIIAA-like"/>
</dbReference>
<dbReference type="InterPro" id="IPR036513">
    <property type="entry name" value="STAS_dom_sf"/>
</dbReference>
<evidence type="ECO:0000313" key="2">
    <source>
        <dbReference type="Proteomes" id="UP000474778"/>
    </source>
</evidence>
<reference evidence="1 2" key="1">
    <citation type="submission" date="2019-12" db="EMBL/GenBank/DDBJ databases">
        <title>Shewanella insulae sp. nov., isolated from a tidal flat.</title>
        <authorList>
            <person name="Yoon J.-H."/>
        </authorList>
    </citation>
    <scope>NUCLEOTIDE SEQUENCE [LARGE SCALE GENOMIC DNA]</scope>
    <source>
        <strain evidence="1 2">JBTF-M18</strain>
    </source>
</reference>
<protein>
    <submittedName>
        <fullName evidence="1">STAS/SEC14 domain-containing protein</fullName>
    </submittedName>
</protein>
<dbReference type="Pfam" id="PF11964">
    <property type="entry name" value="SpoIIAA-like"/>
    <property type="match status" value="1"/>
</dbReference>
<dbReference type="RefSeq" id="WP_160793814.1">
    <property type="nucleotide sequence ID" value="NZ_WRPA01000002.1"/>
</dbReference>
<accession>A0A6L7HUI0</accession>
<comment type="caution">
    <text evidence="1">The sequence shown here is derived from an EMBL/GenBank/DDBJ whole genome shotgun (WGS) entry which is preliminary data.</text>
</comment>
<name>A0A6L7HUI0_9GAMM</name>
<proteinExistence type="predicted"/>
<dbReference type="SUPFAM" id="SSF52091">
    <property type="entry name" value="SpoIIaa-like"/>
    <property type="match status" value="1"/>
</dbReference>
<dbReference type="EMBL" id="WRPA01000002">
    <property type="protein sequence ID" value="MXR67835.1"/>
    <property type="molecule type" value="Genomic_DNA"/>
</dbReference>
<organism evidence="1 2">
    <name type="scientific">Shewanella insulae</name>
    <dbReference type="NCBI Taxonomy" id="2681496"/>
    <lineage>
        <taxon>Bacteria</taxon>
        <taxon>Pseudomonadati</taxon>
        <taxon>Pseudomonadota</taxon>
        <taxon>Gammaproteobacteria</taxon>
        <taxon>Alteromonadales</taxon>
        <taxon>Shewanellaceae</taxon>
        <taxon>Shewanella</taxon>
    </lineage>
</organism>
<gene>
    <name evidence="1" type="ORF">GNT65_04005</name>
</gene>
<dbReference type="Gene3D" id="3.40.50.10600">
    <property type="entry name" value="SpoIIaa-like domains"/>
    <property type="match status" value="1"/>
</dbReference>
<dbReference type="InterPro" id="IPR038396">
    <property type="entry name" value="SpoIIAA-like_sf"/>
</dbReference>
<sequence>MLCQIADITNGVISLFASGRLSTQDYCNKIVPIIEEYQQASGKVCLYIEADVLLEGWESQSLSGVGELQLPRFDALVLVGGPDWFGNAVRLMGPFMQGEVAWYALEDKPQAIEWITAKLSCPIDQES</sequence>
<evidence type="ECO:0000313" key="1">
    <source>
        <dbReference type="EMBL" id="MXR67835.1"/>
    </source>
</evidence>
<dbReference type="Proteomes" id="UP000474778">
    <property type="component" value="Unassembled WGS sequence"/>
</dbReference>
<dbReference type="AlphaFoldDB" id="A0A6L7HUI0"/>